<reference evidence="3 4" key="1">
    <citation type="journal article" date="2014" name="Genome Announc.">
        <title>Complete Genome Sequence of Mycoplasma bovoculi Strain M165/69T (ATCC 29104).</title>
        <authorList>
            <person name="Calcutt M.J."/>
            <person name="Foecking M.F."/>
        </authorList>
    </citation>
    <scope>NUCLEOTIDE SEQUENCE [LARGE SCALE GENOMIC DNA]</scope>
    <source>
        <strain evidence="3">M165/69</strain>
    </source>
</reference>
<sequence>MKKIISPSLLNASKSRRVKLAQTLFNLGIKWIHYDYMDAQFVESTAISVIEIQNITTKFPKYTSDVHLMCVNPKPVIEQLISHIDYATIHYESVSKDEIEYLISEFSSKIKIGIAIKPETQVESILYLLNKINLILVMSVNPGKGGQQFIKTSYEKISQLRRYIDEHKLDVLIQVDGGIKDTNAQKVFEAGADIVVVGTFLASKPSKQKVMSLLKN</sequence>
<dbReference type="SUPFAM" id="SSF51366">
    <property type="entry name" value="Ribulose-phoshate binding barrel"/>
    <property type="match status" value="1"/>
</dbReference>
<dbReference type="HOGENOM" id="CLU_054856_2_0_14"/>
<keyword evidence="2 3" id="KW-0413">Isomerase</keyword>
<gene>
    <name evidence="3" type="primary">rpe</name>
    <name evidence="3" type="ORF">MYB_00660</name>
</gene>
<dbReference type="eggNOG" id="COG0036">
    <property type="taxonomic scope" value="Bacteria"/>
</dbReference>
<dbReference type="EC" id="5.1.3.1" evidence="3"/>
<dbReference type="KEGG" id="mbc:MYB_00660"/>
<dbReference type="RefSeq" id="WP_022934942.1">
    <property type="nucleotide sequence ID" value="NZ_CP007154.1"/>
</dbReference>
<dbReference type="PROSITE" id="PS01086">
    <property type="entry name" value="RIBUL_P_3_EPIMER_2"/>
    <property type="match status" value="1"/>
</dbReference>
<dbReference type="NCBIfam" id="NF004076">
    <property type="entry name" value="PRK05581.1-4"/>
    <property type="match status" value="1"/>
</dbReference>
<dbReference type="Pfam" id="PF00834">
    <property type="entry name" value="Ribul_P_3_epim"/>
    <property type="match status" value="1"/>
</dbReference>
<dbReference type="PATRIC" id="fig|743966.3.peg.130"/>
<evidence type="ECO:0000256" key="1">
    <source>
        <dbReference type="ARBA" id="ARBA00022723"/>
    </source>
</evidence>
<evidence type="ECO:0000313" key="3">
    <source>
        <dbReference type="EMBL" id="AHH45144.1"/>
    </source>
</evidence>
<dbReference type="InterPro" id="IPR013785">
    <property type="entry name" value="Aldolase_TIM"/>
</dbReference>
<evidence type="ECO:0000256" key="2">
    <source>
        <dbReference type="ARBA" id="ARBA00023235"/>
    </source>
</evidence>
<dbReference type="InterPro" id="IPR000056">
    <property type="entry name" value="Ribul_P_3_epim-like"/>
</dbReference>
<dbReference type="Gene3D" id="3.20.20.70">
    <property type="entry name" value="Aldolase class I"/>
    <property type="match status" value="1"/>
</dbReference>
<keyword evidence="1" id="KW-0479">Metal-binding</keyword>
<dbReference type="InterPro" id="IPR011060">
    <property type="entry name" value="RibuloseP-bd_barrel"/>
</dbReference>
<dbReference type="OrthoDB" id="1645589at2"/>
<dbReference type="STRING" id="743966.MYB_00660"/>
<dbReference type="CDD" id="cd00429">
    <property type="entry name" value="RPE"/>
    <property type="match status" value="1"/>
</dbReference>
<keyword evidence="4" id="KW-1185">Reference proteome</keyword>
<dbReference type="EMBL" id="CP007154">
    <property type="protein sequence ID" value="AHH45144.1"/>
    <property type="molecule type" value="Genomic_DNA"/>
</dbReference>
<accession>W5USE8</accession>
<dbReference type="GO" id="GO:0005975">
    <property type="term" value="P:carbohydrate metabolic process"/>
    <property type="evidence" value="ECO:0007669"/>
    <property type="project" value="InterPro"/>
</dbReference>
<name>W5USE8_9BACT</name>
<dbReference type="AlphaFoldDB" id="W5USE8"/>
<dbReference type="GO" id="GO:0046872">
    <property type="term" value="F:metal ion binding"/>
    <property type="evidence" value="ECO:0007669"/>
    <property type="project" value="UniProtKB-KW"/>
</dbReference>
<dbReference type="Proteomes" id="UP000019229">
    <property type="component" value="Chromosome"/>
</dbReference>
<proteinExistence type="predicted"/>
<evidence type="ECO:0000313" key="4">
    <source>
        <dbReference type="Proteomes" id="UP000019229"/>
    </source>
</evidence>
<protein>
    <submittedName>
        <fullName evidence="3">Ribulose-phosphate 3-epimerase</fullName>
        <ecNumber evidence="3">5.1.3.1</ecNumber>
    </submittedName>
</protein>
<organism evidence="3 4">
    <name type="scientific">Mesomycoplasma bovoculi M165/69</name>
    <dbReference type="NCBI Taxonomy" id="743966"/>
    <lineage>
        <taxon>Bacteria</taxon>
        <taxon>Bacillati</taxon>
        <taxon>Mycoplasmatota</taxon>
        <taxon>Mycoplasmoidales</taxon>
        <taxon>Metamycoplasmataceae</taxon>
        <taxon>Mesomycoplasma</taxon>
    </lineage>
</organism>
<dbReference type="PANTHER" id="PTHR11749">
    <property type="entry name" value="RIBULOSE-5-PHOSPHATE-3-EPIMERASE"/>
    <property type="match status" value="1"/>
</dbReference>
<dbReference type="GO" id="GO:0004750">
    <property type="term" value="F:D-ribulose-phosphate 3-epimerase activity"/>
    <property type="evidence" value="ECO:0007669"/>
    <property type="project" value="UniProtKB-EC"/>
</dbReference>